<feature type="transmembrane region" description="Helical" evidence="2">
    <location>
        <begin position="40"/>
        <end position="59"/>
    </location>
</feature>
<feature type="compositionally biased region" description="Low complexity" evidence="1">
    <location>
        <begin position="170"/>
        <end position="213"/>
    </location>
</feature>
<dbReference type="KEGG" id="dps:DP1079"/>
<dbReference type="HOGENOM" id="CLU_1292693_0_0_7"/>
<proteinExistence type="predicted"/>
<name>Q6APB6_DESPS</name>
<protein>
    <submittedName>
        <fullName evidence="3">Uncharacterized protein</fullName>
    </submittedName>
</protein>
<evidence type="ECO:0000256" key="1">
    <source>
        <dbReference type="SAM" id="MobiDB-lite"/>
    </source>
</evidence>
<reference evidence="4" key="1">
    <citation type="journal article" date="2004" name="Environ. Microbiol.">
        <title>The genome of Desulfotalea psychrophila, a sulfate-reducing bacterium from permanently cold Arctic sediments.</title>
        <authorList>
            <person name="Rabus R."/>
            <person name="Ruepp A."/>
            <person name="Frickey T."/>
            <person name="Rattei T."/>
            <person name="Fartmann B."/>
            <person name="Stark M."/>
            <person name="Bauer M."/>
            <person name="Zibat A."/>
            <person name="Lombardot T."/>
            <person name="Becker I."/>
            <person name="Amann J."/>
            <person name="Gellner K."/>
            <person name="Teeling H."/>
            <person name="Leuschner W.D."/>
            <person name="Gloeckner F.-O."/>
            <person name="Lupas A.N."/>
            <person name="Amann R."/>
            <person name="Klenk H.-P."/>
        </authorList>
    </citation>
    <scope>NUCLEOTIDE SEQUENCE [LARGE SCALE GENOMIC DNA]</scope>
    <source>
        <strain evidence="4">DSM 12343 / LSv54</strain>
    </source>
</reference>
<evidence type="ECO:0000256" key="2">
    <source>
        <dbReference type="SAM" id="Phobius"/>
    </source>
</evidence>
<feature type="transmembrane region" description="Helical" evidence="2">
    <location>
        <begin position="117"/>
        <end position="136"/>
    </location>
</feature>
<keyword evidence="2" id="KW-1133">Transmembrane helix</keyword>
<dbReference type="eggNOG" id="ENOG5032THK">
    <property type="taxonomic scope" value="Bacteria"/>
</dbReference>
<dbReference type="RefSeq" id="WP_011188322.1">
    <property type="nucleotide sequence ID" value="NC_006138.1"/>
</dbReference>
<feature type="region of interest" description="Disordered" evidence="1">
    <location>
        <begin position="165"/>
        <end position="213"/>
    </location>
</feature>
<evidence type="ECO:0000313" key="3">
    <source>
        <dbReference type="EMBL" id="CAG35808.1"/>
    </source>
</evidence>
<evidence type="ECO:0000313" key="4">
    <source>
        <dbReference type="Proteomes" id="UP000000602"/>
    </source>
</evidence>
<sequence length="213" mass="22231">MVGPVNNEERQHAVDDLKGVEYYSALVNAWIATNQEASKTLVTLSVVAIGFLPTLLAKAEEISSGVLVLYGTAMFAFSICCITVIAVYRRNAVYLAKVVKGDVGSDSHLEILDKTTYFSFSVGVVLTFCLSIVIGYQKLQPINLEDVMSKDSSIQHGQVSFGDKSLNGISSMAPTPQAPQSSSPTASSSTGSSQSTGGSASGSGSTSSSAGKK</sequence>
<keyword evidence="2" id="KW-0472">Membrane</keyword>
<dbReference type="Proteomes" id="UP000000602">
    <property type="component" value="Chromosome"/>
</dbReference>
<accession>Q6APB6</accession>
<dbReference type="EMBL" id="CR522870">
    <property type="protein sequence ID" value="CAG35808.1"/>
    <property type="molecule type" value="Genomic_DNA"/>
</dbReference>
<gene>
    <name evidence="3" type="ordered locus">DP1079</name>
</gene>
<keyword evidence="4" id="KW-1185">Reference proteome</keyword>
<dbReference type="AlphaFoldDB" id="Q6APB6"/>
<feature type="transmembrane region" description="Helical" evidence="2">
    <location>
        <begin position="66"/>
        <end position="88"/>
    </location>
</feature>
<keyword evidence="2" id="KW-0812">Transmembrane</keyword>
<organism evidence="3 4">
    <name type="scientific">Desulfotalea psychrophila (strain LSv54 / DSM 12343)</name>
    <dbReference type="NCBI Taxonomy" id="177439"/>
    <lineage>
        <taxon>Bacteria</taxon>
        <taxon>Pseudomonadati</taxon>
        <taxon>Thermodesulfobacteriota</taxon>
        <taxon>Desulfobulbia</taxon>
        <taxon>Desulfobulbales</taxon>
        <taxon>Desulfocapsaceae</taxon>
        <taxon>Desulfotalea</taxon>
    </lineage>
</organism>